<name>A0ABT0ET64_9PSED</name>
<accession>A0ABT0ET64</accession>
<evidence type="ECO:0000313" key="5">
    <source>
        <dbReference type="EMBL" id="MCK1788928.1"/>
    </source>
</evidence>
<comment type="caution">
    <text evidence="5">The sequence shown here is derived from an EMBL/GenBank/DDBJ whole genome shotgun (WGS) entry which is preliminary data.</text>
</comment>
<protein>
    <recommendedName>
        <fullName evidence="1">diguanylate cyclase</fullName>
        <ecNumber evidence="1">2.7.7.65</ecNumber>
    </recommendedName>
</protein>
<evidence type="ECO:0000259" key="3">
    <source>
        <dbReference type="PROSITE" id="PS50110"/>
    </source>
</evidence>
<dbReference type="InterPro" id="IPR011006">
    <property type="entry name" value="CheY-like_superfamily"/>
</dbReference>
<dbReference type="EMBL" id="JAKNRW010000001">
    <property type="protein sequence ID" value="MCK1788928.1"/>
    <property type="molecule type" value="Genomic_DNA"/>
</dbReference>
<feature type="domain" description="GGDEF" evidence="4">
    <location>
        <begin position="382"/>
        <end position="518"/>
    </location>
</feature>
<dbReference type="InterPro" id="IPR043128">
    <property type="entry name" value="Rev_trsase/Diguanyl_cyclase"/>
</dbReference>
<dbReference type="InterPro" id="IPR000160">
    <property type="entry name" value="GGDEF_dom"/>
</dbReference>
<dbReference type="PROSITE" id="PS50887">
    <property type="entry name" value="GGDEF"/>
    <property type="match status" value="1"/>
</dbReference>
<feature type="domain" description="Response regulatory" evidence="3">
    <location>
        <begin position="229"/>
        <end position="344"/>
    </location>
</feature>
<proteinExistence type="predicted"/>
<reference evidence="5 6" key="1">
    <citation type="submission" date="2022-02" db="EMBL/GenBank/DDBJ databases">
        <title>Comparative genomics of the first Antarctic Pseudomonas spp. capable of biotransforming 2,4,6-Trinitrotoluene.</title>
        <authorList>
            <person name="Cabrera M.A."/>
            <person name="Marquez S.L."/>
            <person name="Perez-Donoso J.M."/>
        </authorList>
    </citation>
    <scope>NUCLEOTIDE SEQUENCE [LARGE SCALE GENOMIC DNA]</scope>
    <source>
        <strain evidence="5 6">TNT19</strain>
    </source>
</reference>
<dbReference type="SMART" id="SM00267">
    <property type="entry name" value="GGDEF"/>
    <property type="match status" value="1"/>
</dbReference>
<dbReference type="GO" id="GO:0052621">
    <property type="term" value="F:diguanylate cyclase activity"/>
    <property type="evidence" value="ECO:0007669"/>
    <property type="project" value="UniProtKB-EC"/>
</dbReference>
<keyword evidence="6" id="KW-1185">Reference proteome</keyword>
<dbReference type="CDD" id="cd00156">
    <property type="entry name" value="REC"/>
    <property type="match status" value="1"/>
</dbReference>
<keyword evidence="5" id="KW-0808">Transferase</keyword>
<sequence length="518" mass="56177">MNHVTINLVLQSAWRSQVLPRPSDYSLEAFKAVVFKARRNRHQIPEAEFVDELDTLTALVSSNQSLTPRLLEGINQQMDTLQVASRRASDARAGAQGPSAIYIPGFGDRASLFSEGLVSMGLQMLTLDLHSNLDLVSALGERMPVLGLVLVGGQVVENPAACKALQELASHHDSDLLVVVAVDEPLSFQQRLVAASFGAVRLLGVDADVRSLRTLIRSRARDSQINGYRVLLLDDSKTDAYKARKYMLEEGIEVMHILSPAQVLDAIESFHPDVVVTDFHMPEANGDQVASVIRQDSDSTMPIVFLSSERNAETQLMALSKGADAFVQKPLHRGAFIKALKALISRSKAFDSRMRRDTLTGLLNHGQLLASAARVSASEKDAANAIVMIDIDHFKSVNDTFGHPVGDKVLVGLAEILSDNLRSTDFIGRMGGEEFAVVMVGAKIADAKLVIDRIRDLFSSLQFESGLEGSGERGKWFGSTFSAGVAPLEGGVPAALKAADEALYRAKHGGRNRVEVET</sequence>
<dbReference type="Pfam" id="PF00990">
    <property type="entry name" value="GGDEF"/>
    <property type="match status" value="1"/>
</dbReference>
<dbReference type="NCBIfam" id="TIGR00254">
    <property type="entry name" value="GGDEF"/>
    <property type="match status" value="1"/>
</dbReference>
<dbReference type="Gene3D" id="3.30.70.270">
    <property type="match status" value="1"/>
</dbReference>
<feature type="modified residue" description="4-aspartylphosphate" evidence="2">
    <location>
        <position position="278"/>
    </location>
</feature>
<dbReference type="Gene3D" id="3.40.50.2300">
    <property type="match status" value="1"/>
</dbReference>
<dbReference type="SMART" id="SM00448">
    <property type="entry name" value="REC"/>
    <property type="match status" value="1"/>
</dbReference>
<dbReference type="SUPFAM" id="SSF55073">
    <property type="entry name" value="Nucleotide cyclase"/>
    <property type="match status" value="1"/>
</dbReference>
<evidence type="ECO:0000259" key="4">
    <source>
        <dbReference type="PROSITE" id="PS50887"/>
    </source>
</evidence>
<evidence type="ECO:0000256" key="2">
    <source>
        <dbReference type="PROSITE-ProRule" id="PRU00169"/>
    </source>
</evidence>
<dbReference type="InterPro" id="IPR050469">
    <property type="entry name" value="Diguanylate_Cyclase"/>
</dbReference>
<dbReference type="PANTHER" id="PTHR45138">
    <property type="entry name" value="REGULATORY COMPONENTS OF SENSORY TRANSDUCTION SYSTEM"/>
    <property type="match status" value="1"/>
</dbReference>
<evidence type="ECO:0000313" key="6">
    <source>
        <dbReference type="Proteomes" id="UP001299876"/>
    </source>
</evidence>
<gene>
    <name evidence="5" type="ORF">L9059_01745</name>
</gene>
<keyword evidence="2" id="KW-0597">Phosphoprotein</keyword>
<dbReference type="RefSeq" id="WP_247286468.1">
    <property type="nucleotide sequence ID" value="NZ_JAKNRW010000001.1"/>
</dbReference>
<dbReference type="Proteomes" id="UP001299876">
    <property type="component" value="Unassembled WGS sequence"/>
</dbReference>
<dbReference type="CDD" id="cd01949">
    <property type="entry name" value="GGDEF"/>
    <property type="match status" value="1"/>
</dbReference>
<dbReference type="Pfam" id="PF00072">
    <property type="entry name" value="Response_reg"/>
    <property type="match status" value="1"/>
</dbReference>
<dbReference type="PROSITE" id="PS50110">
    <property type="entry name" value="RESPONSE_REGULATORY"/>
    <property type="match status" value="1"/>
</dbReference>
<keyword evidence="5" id="KW-0548">Nucleotidyltransferase</keyword>
<organism evidence="5 6">
    <name type="scientific">Pseudomonas violetae</name>
    <dbReference type="NCBI Taxonomy" id="2915813"/>
    <lineage>
        <taxon>Bacteria</taxon>
        <taxon>Pseudomonadati</taxon>
        <taxon>Pseudomonadota</taxon>
        <taxon>Gammaproteobacteria</taxon>
        <taxon>Pseudomonadales</taxon>
        <taxon>Pseudomonadaceae</taxon>
        <taxon>Pseudomonas</taxon>
    </lineage>
</organism>
<dbReference type="InterPro" id="IPR001789">
    <property type="entry name" value="Sig_transdc_resp-reg_receiver"/>
</dbReference>
<dbReference type="SUPFAM" id="SSF52172">
    <property type="entry name" value="CheY-like"/>
    <property type="match status" value="1"/>
</dbReference>
<dbReference type="InterPro" id="IPR029787">
    <property type="entry name" value="Nucleotide_cyclase"/>
</dbReference>
<dbReference type="PANTHER" id="PTHR45138:SF24">
    <property type="entry name" value="DIGUANYLATE CYCLASE DGCC-RELATED"/>
    <property type="match status" value="1"/>
</dbReference>
<evidence type="ECO:0000256" key="1">
    <source>
        <dbReference type="ARBA" id="ARBA00012528"/>
    </source>
</evidence>
<dbReference type="EC" id="2.7.7.65" evidence="1"/>